<evidence type="ECO:0000259" key="4">
    <source>
        <dbReference type="Pfam" id="PF26573"/>
    </source>
</evidence>
<sequence>MEEGLLVKHSRSKSKSKNKDKKSKTNNKDSNADTGSSEQARQGVHSTSGATITTTATSAIIPNTAPAENKSAMLLSIQPAITQQNTSVETPHKAASPVINTDALFGALRLREADAVQSTDVPMEYQPVQSSDGHILYPSVPMAPSAPAMIAFDDNALYPSLSTEQYPAEYNEAAANMKSEYAQSKIDRELEIQLADAINTPSAPPMHLMLNEAVPLDDAVLANMYVNAELQNQYATIVDDFRKSAKYVLARDIFFENVLNYERSFSTFQSSSAQLSRLLPSIESISQRVWTLKKTHQKLTARCEDGVHLVHIVSSETAHLNLGELEKLRETLTTTLADCIYAKKRAAFDMKMIKLWIQTYLDEHMNQIDKALSTASLEEDATDASFERLKYFLDVLFFFERRKDSFDPAVNNPDTSFGTVTAAMPPVLADSTAFIRDIRGWISHVIGLFHKIAQHQHIGQCSYLLLHVIRCSGIGLWGNWFVQWHPPNDATWSDRFLDAYLTNFHIFLSPIEEMQEEQRVKDIENEFVVNSLRKLEELEEWVVIKEADVMDRDMVNANLTVLSDDDYSAFFGQFNVEAMYHSFLQSSLGSYKSDAGVIATGKDWNFLRLFSVTNFMLGRLSNGLFLFSSRRYTRILKDIGRTVVNLIKILEDAIKSVFGNSQQQLNVPLVVNSTVSTTVQSELDGSFVRAVGILLNRTRAGSWENLTNLPCALLSDHMKFHLVNAVLNGETVNVTQLRKRSETAHTLGIADDVSLPGISIMMASNRTEAKHLLSFLARLCTSGADAGYQNRLKEIVAKVIFHFGLLDPEYRQDLQDTRSLLAAIAASLPSVMSLLVTWTRKNFAQIGPLAKYLFSGLPLEIWCPTTSDFDSFVAMLRDPVKSDKFELGKCIIESLNWGVKTDNGGTDDLYIPQSFHRFLALSLCNLYLDRFMKVPLFSVSSALSTTAAISKGNLGALIPVNDSEFYDWCWMILLELSLYQPPTYQNTYTMLESNGGSRIRPFEVLESAQLATLRGAMKSKSLAAFTLLMVSEVGHSVAAFEKDGWAMMQILLDDMRYEAIVCVVNTLFASFVLTEGINFASGQIFSTFFATFMKSSTWLKLTPTMLQKSTSVGFEAPAPYWILLWIRVAFADPDWIHNRRSVQLLDSLAKIAILHDQWHIICASLRSEYTRLLLTLKKPANTYAMSMFSPMDSLKTVATSIGDYMSLYPTLVVGSSAGSWYYATIPSTIRRSLLQIPSETEFAWYAVLALAAESEVEADLRMEIGNALSKDSQTLVSEISKGFGKPIELFSIYRVAALISDSDGVHPTLPLLIQIFFSLYFENARNPIVNMNSCFGFRFFIDNRGLLDRLSKKLSQYVADLTAVEPKAEVLVFKPTERDHLASILKASLKWLLEPRLLSSNIFMGHLDSSYCIHELNSIMHQAPCLFNDLWIDRVPILALREGLKQINSSRRFSMSSATISRSPSEQFYVHETSLPGMPWISRNPVVTPPSQMTLDQAATILKEDFQVLLSKSRDADKVHQDYLKSDMDYLARLALLYVNNSKTNGRHERKCSTACMGAAQFRYTFDEVVLKRDVKQALKDNRSHFETLSEWDNVDSRVCMSALKLVCVAEWASGDPSMCESQTVDTLLVPFFFKLMALAPSLRSYPPMAFVLDRCVQTVGALFIGSSREHTVRLFEILKSSDSLASAVDAFRPSVAADLFCDMYLDFASQPQRSITLPVLRKFSVSEWLAQCGEANQFQFLEMLTSLFENVKADLLHIPDDQMDVHMDALLQYLGHEAIYSTSKIVEAVVYVADGFLLSKIPDPMFSCCVTALNLGHTFSANQITGYELQDVLISRSFCIEILDQINIRLENFSVSNVAGVYGMDEAILHQMVDLEALLFCSKPVHSMLSEVQKMETVSHLRRLLYLFFGLLSVDGSDIDLKVWVSEDVAKVEIILQSLLQVASKALRLLSMVDLICLELWNIASHLVNLNPPDYMISSVQKVIEPAPWRSFIISSSVAFEIWSWSESDCWSPHLQALAGYILSTGVWSPIYEPRLLQVCFRITASSGALPQDENSRVDLLNALEAKVLGMVAGYRVDYRELEALFNGLSDAWDENLTSIIKTPQSSPLGRVLQLGRAVLKSNGRRVDDLKLLYSYIFKLVRRQVCSQDEGFHTFSVADLSAIIPEIFQQVDSTDAQCNALLSHCIEELYSTINSCSRENFTHIWKGALASLEQSSEPILWLSRACTHISSLELMPILVERAIEAQLVRMKRMLWEPIVAVLVLPEFGQEAFMSNCLQHAHVLTLYAVAVQSFLKSKTTNASCTPIGEQVATWISTLNMDALVSSNTNKLKDEKLLFLLDIFSQLLSVADAQEHYSASVLHQKSRLYSILPNVAEHVLRFGEPSNQGLWTTLGFGSSRSQLSAPMRVFCKGWATFVAMRLYYEQEARSRGGGMNGETASELREDDEMSEISKRRSKFVSQVSNLSQKREYMDCEILIDGMVALLEDETKTVYDMRGCVGVMSTWTPLVESLYELD</sequence>
<evidence type="ECO:0000256" key="2">
    <source>
        <dbReference type="ARBA" id="ARBA00023006"/>
    </source>
</evidence>
<dbReference type="GO" id="GO:0005737">
    <property type="term" value="C:cytoplasm"/>
    <property type="evidence" value="ECO:0007669"/>
    <property type="project" value="TreeGrafter"/>
</dbReference>
<dbReference type="PANTHER" id="PTHR31139:SF4">
    <property type="entry name" value="ECTOPIC P GRANULES PROTEIN 5 HOMOLOG"/>
    <property type="match status" value="1"/>
</dbReference>
<evidence type="ECO:0000256" key="3">
    <source>
        <dbReference type="SAM" id="MobiDB-lite"/>
    </source>
</evidence>
<evidence type="ECO:0000256" key="1">
    <source>
        <dbReference type="ARBA" id="ARBA00010948"/>
    </source>
</evidence>
<organism evidence="5 6">
    <name type="scientific">Chytriomyces confervae</name>
    <dbReference type="NCBI Taxonomy" id="246404"/>
    <lineage>
        <taxon>Eukaryota</taxon>
        <taxon>Fungi</taxon>
        <taxon>Fungi incertae sedis</taxon>
        <taxon>Chytridiomycota</taxon>
        <taxon>Chytridiomycota incertae sedis</taxon>
        <taxon>Chytridiomycetes</taxon>
        <taxon>Chytridiales</taxon>
        <taxon>Chytriomycetaceae</taxon>
        <taxon>Chytriomyces</taxon>
    </lineage>
</organism>
<keyword evidence="6" id="KW-1185">Reference proteome</keyword>
<protein>
    <recommendedName>
        <fullName evidence="4">Epg5-like TPR domain-containing protein</fullName>
    </recommendedName>
</protein>
<reference evidence="5 6" key="1">
    <citation type="journal article" date="2019" name="Sci. Rep.">
        <title>Comparative genomics of chytrid fungi reveal insights into the obligate biotrophic and pathogenic lifestyle of Synchytrium endobioticum.</title>
        <authorList>
            <person name="van de Vossenberg B.T.L.H."/>
            <person name="Warris S."/>
            <person name="Nguyen H.D.T."/>
            <person name="van Gent-Pelzer M.P.E."/>
            <person name="Joly D.L."/>
            <person name="van de Geest H.C."/>
            <person name="Bonants P.J.M."/>
            <person name="Smith D.S."/>
            <person name="Levesque C.A."/>
            <person name="van der Lee T.A.J."/>
        </authorList>
    </citation>
    <scope>NUCLEOTIDE SEQUENCE [LARGE SCALE GENOMIC DNA]</scope>
    <source>
        <strain evidence="5 6">CBS 675.73</strain>
    </source>
</reference>
<dbReference type="EMBL" id="QEAP01000353">
    <property type="protein sequence ID" value="TPX68471.1"/>
    <property type="molecule type" value="Genomic_DNA"/>
</dbReference>
<feature type="compositionally biased region" description="Basic residues" evidence="3">
    <location>
        <begin position="8"/>
        <end position="25"/>
    </location>
</feature>
<gene>
    <name evidence="5" type="ORF">CcCBS67573_g07160</name>
</gene>
<dbReference type="STRING" id="246404.A0A507EX37"/>
<evidence type="ECO:0000313" key="5">
    <source>
        <dbReference type="EMBL" id="TPX68471.1"/>
    </source>
</evidence>
<dbReference type="GO" id="GO:0097352">
    <property type="term" value="P:autophagosome maturation"/>
    <property type="evidence" value="ECO:0007669"/>
    <property type="project" value="TreeGrafter"/>
</dbReference>
<feature type="region of interest" description="Disordered" evidence="3">
    <location>
        <begin position="2429"/>
        <end position="2448"/>
    </location>
</feature>
<name>A0A507EX37_9FUNG</name>
<accession>A0A507EX37</accession>
<keyword evidence="2" id="KW-0072">Autophagy</keyword>
<feature type="region of interest" description="Disordered" evidence="3">
    <location>
        <begin position="1"/>
        <end position="51"/>
    </location>
</feature>
<dbReference type="Pfam" id="PF26573">
    <property type="entry name" value="TPR_Epg5_2"/>
    <property type="match status" value="1"/>
</dbReference>
<feature type="domain" description="Epg5-like TPR" evidence="4">
    <location>
        <begin position="1286"/>
        <end position="1413"/>
    </location>
</feature>
<comment type="similarity">
    <text evidence="1">Belongs to the EPG5 family.</text>
</comment>
<dbReference type="OrthoDB" id="75419at2759"/>
<dbReference type="Proteomes" id="UP000320333">
    <property type="component" value="Unassembled WGS sequence"/>
</dbReference>
<dbReference type="InterPro" id="IPR051436">
    <property type="entry name" value="Autophagy-related_EPG5"/>
</dbReference>
<proteinExistence type="inferred from homology"/>
<dbReference type="PANTHER" id="PTHR31139">
    <property type="entry name" value="ECTOPIC P GRANULES PROTEIN 5 HOMOLOG"/>
    <property type="match status" value="1"/>
</dbReference>
<dbReference type="InterPro" id="IPR058750">
    <property type="entry name" value="TPR_Epg5"/>
</dbReference>
<comment type="caution">
    <text evidence="5">The sequence shown here is derived from an EMBL/GenBank/DDBJ whole genome shotgun (WGS) entry which is preliminary data.</text>
</comment>
<evidence type="ECO:0000313" key="6">
    <source>
        <dbReference type="Proteomes" id="UP000320333"/>
    </source>
</evidence>